<sequence length="42" mass="4728">MRLDEIGDQDANPKYVETSCLACGRKRKLAHIIPLFCLSAHL</sequence>
<dbReference type="EMBL" id="CWOW01000019">
    <property type="protein sequence ID" value="CSB02035.1"/>
    <property type="molecule type" value="Genomic_DNA"/>
</dbReference>
<name>A0A655YWD8_VIBCL</name>
<evidence type="ECO:0000313" key="1">
    <source>
        <dbReference type="EMBL" id="CSB02035.1"/>
    </source>
</evidence>
<dbReference type="Proteomes" id="UP000044806">
    <property type="component" value="Unassembled WGS sequence"/>
</dbReference>
<evidence type="ECO:0000313" key="2">
    <source>
        <dbReference type="Proteomes" id="UP000044806"/>
    </source>
</evidence>
<organism evidence="1 2">
    <name type="scientific">Vibrio cholerae</name>
    <dbReference type="NCBI Taxonomy" id="666"/>
    <lineage>
        <taxon>Bacteria</taxon>
        <taxon>Pseudomonadati</taxon>
        <taxon>Pseudomonadota</taxon>
        <taxon>Gammaproteobacteria</taxon>
        <taxon>Vibrionales</taxon>
        <taxon>Vibrionaceae</taxon>
        <taxon>Vibrio</taxon>
    </lineage>
</organism>
<accession>A0A655YWD8</accession>
<reference evidence="1 2" key="1">
    <citation type="submission" date="2015-07" db="EMBL/GenBank/DDBJ databases">
        <authorList>
            <consortium name="Pathogen Informatics"/>
        </authorList>
    </citation>
    <scope>NUCLEOTIDE SEQUENCE [LARGE SCALE GENOMIC DNA]</scope>
    <source>
        <strain evidence="1 2">A51</strain>
    </source>
</reference>
<dbReference type="AlphaFoldDB" id="A0A655YWD8"/>
<gene>
    <name evidence="1" type="ORF">ERS013165_03091</name>
</gene>
<proteinExistence type="predicted"/>
<protein>
    <submittedName>
        <fullName evidence="1">Uncharacterized protein</fullName>
    </submittedName>
</protein>